<reference evidence="2" key="1">
    <citation type="submission" date="2020-01" db="EMBL/GenBank/DDBJ databases">
        <authorList>
            <consortium name="DOE Joint Genome Institute"/>
            <person name="Haridas S."/>
            <person name="Albert R."/>
            <person name="Binder M."/>
            <person name="Bloem J."/>
            <person name="Labutti K."/>
            <person name="Salamov A."/>
            <person name="Andreopoulos B."/>
            <person name="Baker S.E."/>
            <person name="Barry K."/>
            <person name="Bills G."/>
            <person name="Bluhm B.H."/>
            <person name="Cannon C."/>
            <person name="Castanera R."/>
            <person name="Culley D.E."/>
            <person name="Daum C."/>
            <person name="Ezra D."/>
            <person name="Gonzalez J.B."/>
            <person name="Henrissat B."/>
            <person name="Kuo A."/>
            <person name="Liang C."/>
            <person name="Lipzen A."/>
            <person name="Lutzoni F."/>
            <person name="Magnuson J."/>
            <person name="Mondo S."/>
            <person name="Nolan M."/>
            <person name="Ohm R."/>
            <person name="Pangilinan J."/>
            <person name="Park H.-J."/>
            <person name="Ramirez L."/>
            <person name="Alfaro M."/>
            <person name="Sun H."/>
            <person name="Tritt A."/>
            <person name="Yoshinaga Y."/>
            <person name="Zwiers L.-H."/>
            <person name="Turgeon B.G."/>
            <person name="Goodwin S.B."/>
            <person name="Spatafora J.W."/>
            <person name="Crous P.W."/>
            <person name="Grigoriev I.V."/>
        </authorList>
    </citation>
    <scope>NUCLEOTIDE SEQUENCE</scope>
    <source>
        <strain evidence="2">IPT5</strain>
    </source>
</reference>
<protein>
    <submittedName>
        <fullName evidence="2">Uncharacterized protein</fullName>
    </submittedName>
</protein>
<dbReference type="Proteomes" id="UP000799423">
    <property type="component" value="Unassembled WGS sequence"/>
</dbReference>
<evidence type="ECO:0000313" key="3">
    <source>
        <dbReference type="Proteomes" id="UP000799423"/>
    </source>
</evidence>
<organism evidence="2 3">
    <name type="scientific">Plenodomus tracheiphilus IPT5</name>
    <dbReference type="NCBI Taxonomy" id="1408161"/>
    <lineage>
        <taxon>Eukaryota</taxon>
        <taxon>Fungi</taxon>
        <taxon>Dikarya</taxon>
        <taxon>Ascomycota</taxon>
        <taxon>Pezizomycotina</taxon>
        <taxon>Dothideomycetes</taxon>
        <taxon>Pleosporomycetidae</taxon>
        <taxon>Pleosporales</taxon>
        <taxon>Pleosporineae</taxon>
        <taxon>Leptosphaeriaceae</taxon>
        <taxon>Plenodomus</taxon>
    </lineage>
</organism>
<accession>A0A6A7API2</accession>
<feature type="compositionally biased region" description="Pro residues" evidence="1">
    <location>
        <begin position="40"/>
        <end position="51"/>
    </location>
</feature>
<proteinExistence type="predicted"/>
<feature type="region of interest" description="Disordered" evidence="1">
    <location>
        <begin position="1"/>
        <end position="97"/>
    </location>
</feature>
<evidence type="ECO:0000313" key="2">
    <source>
        <dbReference type="EMBL" id="KAF2845190.1"/>
    </source>
</evidence>
<sequence length="97" mass="10771">MELIDPRSHGDGDALRRSPSRASPCPPLWPCHAMPRIRTAPPPALPHTPARPPHHPRAHRPDDTPGRHARAALSLHNPPEREQPAHMGTAPRRHIQP</sequence>
<keyword evidence="3" id="KW-1185">Reference proteome</keyword>
<dbReference type="EMBL" id="MU006352">
    <property type="protein sequence ID" value="KAF2845190.1"/>
    <property type="molecule type" value="Genomic_DNA"/>
</dbReference>
<dbReference type="AlphaFoldDB" id="A0A6A7API2"/>
<evidence type="ECO:0000256" key="1">
    <source>
        <dbReference type="SAM" id="MobiDB-lite"/>
    </source>
</evidence>
<name>A0A6A7API2_9PLEO</name>
<feature type="compositionally biased region" description="Basic and acidic residues" evidence="1">
    <location>
        <begin position="1"/>
        <end position="16"/>
    </location>
</feature>
<gene>
    <name evidence="2" type="ORF">T440DRAFT_282278</name>
</gene>